<dbReference type="PROSITE" id="PS51085">
    <property type="entry name" value="2FE2S_FER_2"/>
    <property type="match status" value="1"/>
</dbReference>
<feature type="domain" description="2Fe-2S ferredoxin-type" evidence="1">
    <location>
        <begin position="5"/>
        <end position="95"/>
    </location>
</feature>
<evidence type="ECO:0000313" key="3">
    <source>
        <dbReference type="Proteomes" id="UP001465153"/>
    </source>
</evidence>
<dbReference type="InterPro" id="IPR036010">
    <property type="entry name" value="2Fe-2S_ferredoxin-like_sf"/>
</dbReference>
<dbReference type="CDD" id="cd00207">
    <property type="entry name" value="fer2"/>
    <property type="match status" value="1"/>
</dbReference>
<name>A0ABQ0ACT0_9GAMM</name>
<sequence>MKTQYRIKVLNRNQEFFCDEETSLLKHFENSKKGGVKIGCRGGGCGVCKIRIVTGEFTCKAMSEAHVTPSDIDEGYVLACRTYPKSHLTIELLNN</sequence>
<evidence type="ECO:0000313" key="2">
    <source>
        <dbReference type="EMBL" id="GAA6169462.1"/>
    </source>
</evidence>
<dbReference type="InterPro" id="IPR006058">
    <property type="entry name" value="2Fe2S_fd_BS"/>
</dbReference>
<dbReference type="PROSITE" id="PS00197">
    <property type="entry name" value="2FE2S_FER_1"/>
    <property type="match status" value="1"/>
</dbReference>
<organism evidence="2 3">
    <name type="scientific">Sessilibacter corallicola</name>
    <dbReference type="NCBI Taxonomy" id="2904075"/>
    <lineage>
        <taxon>Bacteria</taxon>
        <taxon>Pseudomonadati</taxon>
        <taxon>Pseudomonadota</taxon>
        <taxon>Gammaproteobacteria</taxon>
        <taxon>Cellvibrionales</taxon>
        <taxon>Cellvibrionaceae</taxon>
        <taxon>Sessilibacter</taxon>
    </lineage>
</organism>
<dbReference type="RefSeq" id="WP_353303979.1">
    <property type="nucleotide sequence ID" value="NZ_BAABWN010000012.1"/>
</dbReference>
<dbReference type="SUPFAM" id="SSF54292">
    <property type="entry name" value="2Fe-2S ferredoxin-like"/>
    <property type="match status" value="1"/>
</dbReference>
<dbReference type="EMBL" id="BAABWN010000012">
    <property type="protein sequence ID" value="GAA6169462.1"/>
    <property type="molecule type" value="Genomic_DNA"/>
</dbReference>
<dbReference type="Pfam" id="PF00111">
    <property type="entry name" value="Fer2"/>
    <property type="match status" value="1"/>
</dbReference>
<accession>A0ABQ0ACT0</accession>
<dbReference type="Proteomes" id="UP001465153">
    <property type="component" value="Unassembled WGS sequence"/>
</dbReference>
<gene>
    <name evidence="2" type="ORF">NBRC116591_32730</name>
</gene>
<evidence type="ECO:0000259" key="1">
    <source>
        <dbReference type="PROSITE" id="PS51085"/>
    </source>
</evidence>
<reference evidence="2 3" key="1">
    <citation type="submission" date="2024-04" db="EMBL/GenBank/DDBJ databases">
        <title>Draft genome sequence of Sessilibacter corallicola NBRC 116591.</title>
        <authorList>
            <person name="Miyakawa T."/>
            <person name="Kusuya Y."/>
            <person name="Miura T."/>
        </authorList>
    </citation>
    <scope>NUCLEOTIDE SEQUENCE [LARGE SCALE GENOMIC DNA]</scope>
    <source>
        <strain evidence="2 3">KU-00831-HH</strain>
    </source>
</reference>
<dbReference type="Gene3D" id="3.10.20.30">
    <property type="match status" value="1"/>
</dbReference>
<dbReference type="InterPro" id="IPR001041">
    <property type="entry name" value="2Fe-2S_ferredoxin-type"/>
</dbReference>
<proteinExistence type="predicted"/>
<dbReference type="InterPro" id="IPR012675">
    <property type="entry name" value="Beta-grasp_dom_sf"/>
</dbReference>
<protein>
    <recommendedName>
        <fullName evidence="1">2Fe-2S ferredoxin-type domain-containing protein</fullName>
    </recommendedName>
</protein>
<comment type="caution">
    <text evidence="2">The sequence shown here is derived from an EMBL/GenBank/DDBJ whole genome shotgun (WGS) entry which is preliminary data.</text>
</comment>
<keyword evidence="3" id="KW-1185">Reference proteome</keyword>